<protein>
    <recommendedName>
        <fullName evidence="8">Aminopeptidase</fullName>
        <ecNumber evidence="8">3.4.11.-</ecNumber>
    </recommendedName>
</protein>
<evidence type="ECO:0000256" key="1">
    <source>
        <dbReference type="ARBA" id="ARBA00010136"/>
    </source>
</evidence>
<keyword evidence="7 8" id="KW-0482">Metalloprotease</keyword>
<feature type="domain" description="ERAP1-like C-terminal" evidence="10">
    <location>
        <begin position="560"/>
        <end position="876"/>
    </location>
</feature>
<evidence type="ECO:0000256" key="5">
    <source>
        <dbReference type="ARBA" id="ARBA00022801"/>
    </source>
</evidence>
<dbReference type="SUPFAM" id="SSF55486">
    <property type="entry name" value="Metalloproteases ('zincins'), catalytic domain"/>
    <property type="match status" value="1"/>
</dbReference>
<dbReference type="Gene3D" id="1.25.50.20">
    <property type="match status" value="1"/>
</dbReference>
<evidence type="ECO:0000259" key="9">
    <source>
        <dbReference type="Pfam" id="PF01433"/>
    </source>
</evidence>
<dbReference type="PANTHER" id="PTHR11533">
    <property type="entry name" value="PROTEASE M1 ZINC METALLOPROTEASE"/>
    <property type="match status" value="1"/>
</dbReference>
<dbReference type="InterPro" id="IPR045357">
    <property type="entry name" value="Aminopeptidase_N-like_N"/>
</dbReference>
<organism evidence="12 13">
    <name type="scientific">Hohenbuehelia grisea</name>
    <dbReference type="NCBI Taxonomy" id="104357"/>
    <lineage>
        <taxon>Eukaryota</taxon>
        <taxon>Fungi</taxon>
        <taxon>Dikarya</taxon>
        <taxon>Basidiomycota</taxon>
        <taxon>Agaricomycotina</taxon>
        <taxon>Agaricomycetes</taxon>
        <taxon>Agaricomycetidae</taxon>
        <taxon>Agaricales</taxon>
        <taxon>Pleurotineae</taxon>
        <taxon>Pleurotaceae</taxon>
        <taxon>Hohenbuehelia</taxon>
    </lineage>
</organism>
<dbReference type="Gene3D" id="1.10.390.10">
    <property type="entry name" value="Neutral Protease Domain 2"/>
    <property type="match status" value="1"/>
</dbReference>
<accession>A0ABR3IV38</accession>
<feature type="domain" description="Peptidase M1 membrane alanine aminopeptidase" evidence="9">
    <location>
        <begin position="264"/>
        <end position="482"/>
    </location>
</feature>
<dbReference type="Pfam" id="PF01433">
    <property type="entry name" value="Peptidase_M1"/>
    <property type="match status" value="1"/>
</dbReference>
<dbReference type="InterPro" id="IPR042097">
    <property type="entry name" value="Aminopeptidase_N-like_N_sf"/>
</dbReference>
<comment type="cofactor">
    <cofactor evidence="8">
        <name>Zn(2+)</name>
        <dbReference type="ChEBI" id="CHEBI:29105"/>
    </cofactor>
    <text evidence="8">Binds 1 zinc ion per subunit.</text>
</comment>
<name>A0ABR3IV38_9AGAR</name>
<dbReference type="Pfam" id="PF17900">
    <property type="entry name" value="Peptidase_M1_N"/>
    <property type="match status" value="1"/>
</dbReference>
<evidence type="ECO:0000256" key="6">
    <source>
        <dbReference type="ARBA" id="ARBA00022833"/>
    </source>
</evidence>
<comment type="similarity">
    <text evidence="1 8">Belongs to the peptidase M1 family.</text>
</comment>
<keyword evidence="5 8" id="KW-0378">Hydrolase</keyword>
<dbReference type="PANTHER" id="PTHR11533:SF174">
    <property type="entry name" value="PUROMYCIN-SENSITIVE AMINOPEPTIDASE-RELATED"/>
    <property type="match status" value="1"/>
</dbReference>
<dbReference type="Proteomes" id="UP001556367">
    <property type="component" value="Unassembled WGS sequence"/>
</dbReference>
<keyword evidence="6 8" id="KW-0862">Zinc</keyword>
<dbReference type="PRINTS" id="PR00756">
    <property type="entry name" value="ALADIPTASE"/>
</dbReference>
<dbReference type="InterPro" id="IPR001930">
    <property type="entry name" value="Peptidase_M1"/>
</dbReference>
<evidence type="ECO:0000259" key="11">
    <source>
        <dbReference type="Pfam" id="PF17900"/>
    </source>
</evidence>
<reference evidence="13" key="1">
    <citation type="submission" date="2024-06" db="EMBL/GenBank/DDBJ databases">
        <title>Multi-omics analyses provide insights into the biosynthesis of the anticancer antibiotic pleurotin in Hohenbuehelia grisea.</title>
        <authorList>
            <person name="Weaver J.A."/>
            <person name="Alberti F."/>
        </authorList>
    </citation>
    <scope>NUCLEOTIDE SEQUENCE [LARGE SCALE GENOMIC DNA]</scope>
    <source>
        <strain evidence="13">T-177</strain>
    </source>
</reference>
<dbReference type="InterPro" id="IPR014782">
    <property type="entry name" value="Peptidase_M1_dom"/>
</dbReference>
<dbReference type="EMBL" id="JASNQZ010000015">
    <property type="protein sequence ID" value="KAL0947133.1"/>
    <property type="molecule type" value="Genomic_DNA"/>
</dbReference>
<feature type="domain" description="Aminopeptidase N-like N-terminal" evidence="11">
    <location>
        <begin position="20"/>
        <end position="224"/>
    </location>
</feature>
<dbReference type="CDD" id="cd09601">
    <property type="entry name" value="M1_APN-Q_like"/>
    <property type="match status" value="1"/>
</dbReference>
<evidence type="ECO:0000313" key="13">
    <source>
        <dbReference type="Proteomes" id="UP001556367"/>
    </source>
</evidence>
<evidence type="ECO:0000256" key="2">
    <source>
        <dbReference type="ARBA" id="ARBA00022438"/>
    </source>
</evidence>
<gene>
    <name evidence="12" type="ORF">HGRIS_013264</name>
</gene>
<keyword evidence="13" id="KW-1185">Reference proteome</keyword>
<dbReference type="Gene3D" id="2.60.40.1910">
    <property type="match status" value="1"/>
</dbReference>
<evidence type="ECO:0000313" key="12">
    <source>
        <dbReference type="EMBL" id="KAL0947133.1"/>
    </source>
</evidence>
<dbReference type="EC" id="3.4.11.-" evidence="8"/>
<comment type="caution">
    <text evidence="12">The sequence shown here is derived from an EMBL/GenBank/DDBJ whole genome shotgun (WGS) entry which is preliminary data.</text>
</comment>
<evidence type="ECO:0000256" key="4">
    <source>
        <dbReference type="ARBA" id="ARBA00022723"/>
    </source>
</evidence>
<dbReference type="InterPro" id="IPR027268">
    <property type="entry name" value="Peptidase_M4/M1_CTD_sf"/>
</dbReference>
<evidence type="ECO:0000256" key="8">
    <source>
        <dbReference type="RuleBase" id="RU364040"/>
    </source>
</evidence>
<dbReference type="InterPro" id="IPR034016">
    <property type="entry name" value="M1_APN-typ"/>
</dbReference>
<evidence type="ECO:0000256" key="7">
    <source>
        <dbReference type="ARBA" id="ARBA00023049"/>
    </source>
</evidence>
<proteinExistence type="inferred from homology"/>
<dbReference type="Gene3D" id="2.60.40.1730">
    <property type="entry name" value="tricorn interacting facor f3 domain"/>
    <property type="match status" value="1"/>
</dbReference>
<dbReference type="SUPFAM" id="SSF63737">
    <property type="entry name" value="Leukotriene A4 hydrolase N-terminal domain"/>
    <property type="match status" value="1"/>
</dbReference>
<keyword evidence="2 8" id="KW-0031">Aminopeptidase</keyword>
<keyword evidence="4 8" id="KW-0479">Metal-binding</keyword>
<keyword evidence="3 8" id="KW-0645">Protease</keyword>
<evidence type="ECO:0000256" key="3">
    <source>
        <dbReference type="ARBA" id="ARBA00022670"/>
    </source>
</evidence>
<evidence type="ECO:0000259" key="10">
    <source>
        <dbReference type="Pfam" id="PF11838"/>
    </source>
</evidence>
<dbReference type="InterPro" id="IPR024571">
    <property type="entry name" value="ERAP1-like_C_dom"/>
</dbReference>
<dbReference type="Pfam" id="PF11838">
    <property type="entry name" value="ERAP1_C"/>
    <property type="match status" value="1"/>
</dbReference>
<dbReference type="InterPro" id="IPR050344">
    <property type="entry name" value="Peptidase_M1_aminopeptidases"/>
</dbReference>
<sequence length="898" mass="100962">MSTSASAPQNDEYRLPLNVKPTNYEITVQTDLEKLTLSGFVKIHLDVKEDTTKVVLNTSGLQLGPAVAFCVATQKEQEPSSHDLTTSNERVTYHFATPLPAGSKVHLTIPFNGELTGSMMGYYKSSWEHEGKTKYYALTQFEPTSARSAFPCWDEPLLKATFEVTMISRADTVSLSNMPSISEEPCDPQASKDPYLAKLLQALPSGEKWKITRFQKTPPMSTYIVAWANGPFEYTEKIITSPLSGKEIPLRIYATPDIVSQTQYALDVTAKVLPIYEKVFDVEYPLPKLDTLVANDFDAGAMENWGLITGRTVALLLNPESGDILAKKQVATTQSHEVAHMWFGNITTMEWWNYLYLNEGFATLMGEVIIADKVFPEWKVNSEFISGHLNRALALDSKLSSHPIEVECPDANHISQIFDALSYSKAASVLRMLSNYVGEDRFLKGVSIYLKKKLYANSVTTDLWQGISESTGMDIVTLMDNWISKIGFPVVTVTESPEGITVRQDRFLETGPAEEKDNQTIWNIPLRILTVDENGKSSIDNSALLENREQTFKVDTSKPLKLNAGTTGVYRVLYTPERLASIAAEAAKDNSPISLDDRIGLVHDAMALSRAGFAKLSSALTLVDTLKNEKEQLVWAGIAESLSTLVGIWWENPRAVELLNAFRRSLFVPIVKRLGYEFPAGEAVEVQELRATAISQAAGAKDPEVVAELLRRFSHFMKTGDDSLIAADLQRVVYRTAVAEGGREEYDAVKQINEKPKSPTARISAIYAMAQARDDMLEDTLKYVLDKARDQDVVYFFRGFEMNTHARRRIPEFFKEKYDVLYKRFEGNFTLKYLLESSFRTLTTEKDYKDITEFFKDKDTSKYSHGLLQSLDTVRAKIGFIERSTDDLVSWLEKWENK</sequence>